<evidence type="ECO:0000259" key="1">
    <source>
        <dbReference type="Pfam" id="PF03358"/>
    </source>
</evidence>
<dbReference type="GO" id="GO:0005829">
    <property type="term" value="C:cytosol"/>
    <property type="evidence" value="ECO:0007669"/>
    <property type="project" value="TreeGrafter"/>
</dbReference>
<evidence type="ECO:0000313" key="4">
    <source>
        <dbReference type="Proteomes" id="UP000345527"/>
    </source>
</evidence>
<dbReference type="OrthoDB" id="9812295at2"/>
<gene>
    <name evidence="3" type="ORF">EM848_02625</name>
    <name evidence="2" type="ORF">EMO90_01410</name>
</gene>
<dbReference type="PANTHER" id="PTHR30543">
    <property type="entry name" value="CHROMATE REDUCTASE"/>
    <property type="match status" value="1"/>
</dbReference>
<dbReference type="EMBL" id="RZNZ01000001">
    <property type="protein sequence ID" value="KAA8822663.1"/>
    <property type="molecule type" value="Genomic_DNA"/>
</dbReference>
<dbReference type="GO" id="GO:0010181">
    <property type="term" value="F:FMN binding"/>
    <property type="evidence" value="ECO:0007669"/>
    <property type="project" value="TreeGrafter"/>
</dbReference>
<accession>A0A5J5E4Y9</accession>
<dbReference type="Proteomes" id="UP000345527">
    <property type="component" value="Unassembled WGS sequence"/>
</dbReference>
<protein>
    <submittedName>
        <fullName evidence="3">NAD(P)H-dependent oxidoreductase</fullName>
    </submittedName>
</protein>
<proteinExistence type="predicted"/>
<feature type="domain" description="NADPH-dependent FMN reductase-like" evidence="1">
    <location>
        <begin position="4"/>
        <end position="140"/>
    </location>
</feature>
<dbReference type="EMBL" id="RZOA01000004">
    <property type="protein sequence ID" value="KAA8824052.1"/>
    <property type="molecule type" value="Genomic_DNA"/>
</dbReference>
<dbReference type="InterPro" id="IPR005025">
    <property type="entry name" value="FMN_Rdtase-like_dom"/>
</dbReference>
<evidence type="ECO:0000313" key="5">
    <source>
        <dbReference type="Proteomes" id="UP000374630"/>
    </source>
</evidence>
<comment type="caution">
    <text evidence="3">The sequence shown here is derived from an EMBL/GenBank/DDBJ whole genome shotgun (WGS) entry which is preliminary data.</text>
</comment>
<evidence type="ECO:0000313" key="2">
    <source>
        <dbReference type="EMBL" id="KAA8822663.1"/>
    </source>
</evidence>
<dbReference type="Proteomes" id="UP000374630">
    <property type="component" value="Unassembled WGS sequence"/>
</dbReference>
<reference evidence="4 5" key="1">
    <citation type="journal article" date="2019" name="Syst. Appl. Microbiol.">
        <title>Characterization of Bifidobacterium species in feaces of the Egyptian fruit bat: Description of B. vespertilionis sp. nov. and B. rousetti sp. nov.</title>
        <authorList>
            <person name="Modesto M."/>
            <person name="Satti M."/>
            <person name="Watanabe K."/>
            <person name="Puglisi E."/>
            <person name="Morelli L."/>
            <person name="Huang C.-H."/>
            <person name="Liou J.-S."/>
            <person name="Miyashita M."/>
            <person name="Tamura T."/>
            <person name="Saito S."/>
            <person name="Mori K."/>
            <person name="Huang L."/>
            <person name="Sciavilla P."/>
            <person name="Sandri C."/>
            <person name="Spiezio C."/>
            <person name="Vitali F."/>
            <person name="Cavalieri D."/>
            <person name="Perpetuini G."/>
            <person name="Tofalo R."/>
            <person name="Bonetti A."/>
            <person name="Arita M."/>
            <person name="Mattarelli P."/>
        </authorList>
    </citation>
    <scope>NUCLEOTIDE SEQUENCE [LARGE SCALE GENOMIC DNA]</scope>
    <source>
        <strain evidence="2 5">RST16</strain>
        <strain evidence="3 4">RST8</strain>
    </source>
</reference>
<dbReference type="AlphaFoldDB" id="A0A5J5E4Y9"/>
<dbReference type="InterPro" id="IPR029039">
    <property type="entry name" value="Flavoprotein-like_sf"/>
</dbReference>
<name>A0A5J5E4Y9_9BIFI</name>
<organism evidence="3 4">
    <name type="scientific">Bifidobacterium vespertilionis</name>
    <dbReference type="NCBI Taxonomy" id="2562524"/>
    <lineage>
        <taxon>Bacteria</taxon>
        <taxon>Bacillati</taxon>
        <taxon>Actinomycetota</taxon>
        <taxon>Actinomycetes</taxon>
        <taxon>Bifidobacteriales</taxon>
        <taxon>Bifidobacteriaceae</taxon>
        <taxon>Bifidobacterium</taxon>
    </lineage>
</organism>
<dbReference type="GO" id="GO:0016491">
    <property type="term" value="F:oxidoreductase activity"/>
    <property type="evidence" value="ECO:0007669"/>
    <property type="project" value="InterPro"/>
</dbReference>
<keyword evidence="5" id="KW-1185">Reference proteome</keyword>
<dbReference type="SUPFAM" id="SSF52218">
    <property type="entry name" value="Flavoproteins"/>
    <property type="match status" value="1"/>
</dbReference>
<dbReference type="RefSeq" id="WP_150353459.1">
    <property type="nucleotide sequence ID" value="NZ_JAFEJW010000006.1"/>
</dbReference>
<dbReference type="Gene3D" id="3.40.50.360">
    <property type="match status" value="1"/>
</dbReference>
<dbReference type="PANTHER" id="PTHR30543:SF21">
    <property type="entry name" value="NAD(P)H-DEPENDENT FMN REDUCTASE LOT6"/>
    <property type="match status" value="1"/>
</dbReference>
<sequence length="188" mass="20310">MSKKIVFIVGSLREKSFNKELSVFAADALKAKGAEVSYLDYADVPLFDQDDEYPTPAAVARVREEVNGADAIWIFSPEYNYSYPGVLKNLLDWLSRPLKEYDFGGPTALSGKTVALASIAGKSKGAGVRAKLAEIFSFEFTHNTLVDGQGTGAELAPEAFTTGVNTFSEETKQELAKQADDLLAAIAD</sequence>
<evidence type="ECO:0000313" key="3">
    <source>
        <dbReference type="EMBL" id="KAA8824052.1"/>
    </source>
</evidence>
<dbReference type="Pfam" id="PF03358">
    <property type="entry name" value="FMN_red"/>
    <property type="match status" value="1"/>
</dbReference>
<dbReference type="InterPro" id="IPR050712">
    <property type="entry name" value="NAD(P)H-dep_reductase"/>
</dbReference>